<name>A0ABT3NYJ1_9PROT</name>
<dbReference type="RefSeq" id="WP_301591353.1">
    <property type="nucleotide sequence ID" value="NZ_JAPFQI010000014.1"/>
</dbReference>
<gene>
    <name evidence="2" type="ORF">OF850_16245</name>
</gene>
<reference evidence="2 3" key="1">
    <citation type="submission" date="2022-10" db="EMBL/GenBank/DDBJ databases">
        <title>Roseococcus glaciei nov., sp. nov., isolated from glacier.</title>
        <authorList>
            <person name="Liu Q."/>
            <person name="Xin Y.-H."/>
        </authorList>
    </citation>
    <scope>NUCLEOTIDE SEQUENCE [LARGE SCALE GENOMIC DNA]</scope>
    <source>
        <strain evidence="2 3">MDT2-1-1</strain>
    </source>
</reference>
<evidence type="ECO:0000313" key="3">
    <source>
        <dbReference type="Proteomes" id="UP001526430"/>
    </source>
</evidence>
<accession>A0ABT3NYJ1</accession>
<evidence type="ECO:0000256" key="1">
    <source>
        <dbReference type="SAM" id="SignalP"/>
    </source>
</evidence>
<organism evidence="2 3">
    <name type="scientific">Sabulicella glaciei</name>
    <dbReference type="NCBI Taxonomy" id="2984948"/>
    <lineage>
        <taxon>Bacteria</taxon>
        <taxon>Pseudomonadati</taxon>
        <taxon>Pseudomonadota</taxon>
        <taxon>Alphaproteobacteria</taxon>
        <taxon>Acetobacterales</taxon>
        <taxon>Acetobacteraceae</taxon>
        <taxon>Sabulicella</taxon>
    </lineage>
</organism>
<keyword evidence="1" id="KW-0732">Signal</keyword>
<sequence>MKLRALPRLFAIGALIACWAGPARATPPEDARAEECWRRLLADLGHARPDEAPVRVPFVGYTLRVPPSFLGGIPDPRRGADGAVVLFAWPPRLAPPTEEQRRVLTQPSSPYVRITVFGHEPFLHGQALLDAMSNLARFEDTRERDEAGFTVLRATSAMGLSNNWAEVRVSPDGPEHLFHCMIARPEPDGRKMPPNPLCTTQRWIGGPLRLEMTFQRVAIPQYRAMAASLERIFACALDPEETRSRAWPPR</sequence>
<evidence type="ECO:0000313" key="2">
    <source>
        <dbReference type="EMBL" id="MCW8087185.1"/>
    </source>
</evidence>
<comment type="caution">
    <text evidence="2">The sequence shown here is derived from an EMBL/GenBank/DDBJ whole genome shotgun (WGS) entry which is preliminary data.</text>
</comment>
<protein>
    <submittedName>
        <fullName evidence="2">Uncharacterized protein</fullName>
    </submittedName>
</protein>
<proteinExistence type="predicted"/>
<dbReference type="EMBL" id="JAPFQI010000014">
    <property type="protein sequence ID" value="MCW8087185.1"/>
    <property type="molecule type" value="Genomic_DNA"/>
</dbReference>
<feature type="chain" id="PRO_5046703786" evidence="1">
    <location>
        <begin position="26"/>
        <end position="250"/>
    </location>
</feature>
<dbReference type="Proteomes" id="UP001526430">
    <property type="component" value="Unassembled WGS sequence"/>
</dbReference>
<keyword evidence="3" id="KW-1185">Reference proteome</keyword>
<feature type="signal peptide" evidence="1">
    <location>
        <begin position="1"/>
        <end position="25"/>
    </location>
</feature>